<keyword evidence="18" id="KW-1185">Reference proteome</keyword>
<evidence type="ECO:0000256" key="13">
    <source>
        <dbReference type="ARBA" id="ARBA00023237"/>
    </source>
</evidence>
<keyword evidence="11" id="KW-0472">Membrane</keyword>
<keyword evidence="4" id="KW-1134">Transmembrane beta strand</keyword>
<dbReference type="InterPro" id="IPR054765">
    <property type="entry name" value="SLBB_dom"/>
</dbReference>
<evidence type="ECO:0000256" key="14">
    <source>
        <dbReference type="ARBA" id="ARBA00023288"/>
    </source>
</evidence>
<dbReference type="GO" id="GO:0009279">
    <property type="term" value="C:cell outer membrane"/>
    <property type="evidence" value="ECO:0007669"/>
    <property type="project" value="UniProtKB-SubCell"/>
</dbReference>
<dbReference type="PANTHER" id="PTHR33619:SF3">
    <property type="entry name" value="POLYSACCHARIDE EXPORT PROTEIN GFCE-RELATED"/>
    <property type="match status" value="1"/>
</dbReference>
<accession>A0A2T2YP42</accession>
<dbReference type="InterPro" id="IPR003715">
    <property type="entry name" value="Poly_export_N"/>
</dbReference>
<keyword evidence="12" id="KW-0564">Palmitate</keyword>
<dbReference type="InterPro" id="IPR049712">
    <property type="entry name" value="Poly_export"/>
</dbReference>
<keyword evidence="9" id="KW-0406">Ion transport</keyword>
<dbReference type="GO" id="GO:0015159">
    <property type="term" value="F:polysaccharide transmembrane transporter activity"/>
    <property type="evidence" value="ECO:0007669"/>
    <property type="project" value="InterPro"/>
</dbReference>
<keyword evidence="7" id="KW-0732">Signal</keyword>
<evidence type="ECO:0000259" key="15">
    <source>
        <dbReference type="Pfam" id="PF02563"/>
    </source>
</evidence>
<organism evidence="17 18">
    <name type="scientific">Adhaeribacter arboris</name>
    <dbReference type="NCBI Taxonomy" id="2072846"/>
    <lineage>
        <taxon>Bacteria</taxon>
        <taxon>Pseudomonadati</taxon>
        <taxon>Bacteroidota</taxon>
        <taxon>Cytophagia</taxon>
        <taxon>Cytophagales</taxon>
        <taxon>Hymenobacteraceae</taxon>
        <taxon>Adhaeribacter</taxon>
    </lineage>
</organism>
<feature type="domain" description="Polysaccharide export protein N-terminal" evidence="15">
    <location>
        <begin position="43"/>
        <end position="139"/>
    </location>
</feature>
<evidence type="ECO:0000256" key="2">
    <source>
        <dbReference type="ARBA" id="ARBA00009450"/>
    </source>
</evidence>
<dbReference type="OrthoDB" id="662756at2"/>
<dbReference type="Gene3D" id="3.10.560.10">
    <property type="entry name" value="Outer membrane lipoprotein wza domain like"/>
    <property type="match status" value="1"/>
</dbReference>
<evidence type="ECO:0000259" key="16">
    <source>
        <dbReference type="Pfam" id="PF22461"/>
    </source>
</evidence>
<dbReference type="GO" id="GO:0006811">
    <property type="term" value="P:monoatomic ion transport"/>
    <property type="evidence" value="ECO:0007669"/>
    <property type="project" value="UniProtKB-KW"/>
</dbReference>
<dbReference type="Pfam" id="PF22461">
    <property type="entry name" value="SLBB_2"/>
    <property type="match status" value="1"/>
</dbReference>
<dbReference type="PROSITE" id="PS51257">
    <property type="entry name" value="PROKAR_LIPOPROTEIN"/>
    <property type="match status" value="1"/>
</dbReference>
<keyword evidence="10" id="KW-0626">Porin</keyword>
<feature type="domain" description="SLBB" evidence="16">
    <location>
        <begin position="144"/>
        <end position="223"/>
    </location>
</feature>
<evidence type="ECO:0000256" key="8">
    <source>
        <dbReference type="ARBA" id="ARBA00023047"/>
    </source>
</evidence>
<proteinExistence type="inferred from homology"/>
<comment type="subcellular location">
    <subcellularLocation>
        <location evidence="1">Cell outer membrane</location>
        <topology evidence="1">Multi-pass membrane protein</topology>
    </subcellularLocation>
</comment>
<evidence type="ECO:0000256" key="11">
    <source>
        <dbReference type="ARBA" id="ARBA00023136"/>
    </source>
</evidence>
<dbReference type="Proteomes" id="UP000240357">
    <property type="component" value="Unassembled WGS sequence"/>
</dbReference>
<evidence type="ECO:0000256" key="1">
    <source>
        <dbReference type="ARBA" id="ARBA00004571"/>
    </source>
</evidence>
<keyword evidence="8" id="KW-0625">Polysaccharide transport</keyword>
<keyword evidence="6" id="KW-0812">Transmembrane</keyword>
<reference evidence="17 18" key="1">
    <citation type="submission" date="2018-03" db="EMBL/GenBank/DDBJ databases">
        <title>Adhaeribacter sp. HMF7605 Genome sequencing and assembly.</title>
        <authorList>
            <person name="Kang H."/>
            <person name="Kang J."/>
            <person name="Cha I."/>
            <person name="Kim H."/>
            <person name="Joh K."/>
        </authorList>
    </citation>
    <scope>NUCLEOTIDE SEQUENCE [LARGE SCALE GENOMIC DNA]</scope>
    <source>
        <strain evidence="17 18">HMF7605</strain>
    </source>
</reference>
<evidence type="ECO:0000256" key="12">
    <source>
        <dbReference type="ARBA" id="ARBA00023139"/>
    </source>
</evidence>
<evidence type="ECO:0000256" key="4">
    <source>
        <dbReference type="ARBA" id="ARBA00022452"/>
    </source>
</evidence>
<keyword evidence="13" id="KW-0998">Cell outer membrane</keyword>
<evidence type="ECO:0000313" key="18">
    <source>
        <dbReference type="Proteomes" id="UP000240357"/>
    </source>
</evidence>
<comment type="caution">
    <text evidence="17">The sequence shown here is derived from an EMBL/GenBank/DDBJ whole genome shotgun (WGS) entry which is preliminary data.</text>
</comment>
<dbReference type="PANTHER" id="PTHR33619">
    <property type="entry name" value="POLYSACCHARIDE EXPORT PROTEIN GFCE-RELATED"/>
    <property type="match status" value="1"/>
</dbReference>
<dbReference type="EMBL" id="PYFT01000001">
    <property type="protein sequence ID" value="PSR57256.1"/>
    <property type="molecule type" value="Genomic_DNA"/>
</dbReference>
<evidence type="ECO:0000256" key="5">
    <source>
        <dbReference type="ARBA" id="ARBA00022597"/>
    </source>
</evidence>
<keyword evidence="5 17" id="KW-0762">Sugar transport</keyword>
<keyword evidence="14" id="KW-0449">Lipoprotein</keyword>
<dbReference type="GO" id="GO:0046930">
    <property type="term" value="C:pore complex"/>
    <property type="evidence" value="ECO:0007669"/>
    <property type="project" value="UniProtKB-KW"/>
</dbReference>
<evidence type="ECO:0000256" key="6">
    <source>
        <dbReference type="ARBA" id="ARBA00022692"/>
    </source>
</evidence>
<evidence type="ECO:0000256" key="3">
    <source>
        <dbReference type="ARBA" id="ARBA00022448"/>
    </source>
</evidence>
<evidence type="ECO:0000256" key="7">
    <source>
        <dbReference type="ARBA" id="ARBA00022729"/>
    </source>
</evidence>
<dbReference type="AlphaFoldDB" id="A0A2T2YP42"/>
<protein>
    <submittedName>
        <fullName evidence="17">Sugar transporter</fullName>
    </submittedName>
</protein>
<evidence type="ECO:0000256" key="9">
    <source>
        <dbReference type="ARBA" id="ARBA00023065"/>
    </source>
</evidence>
<gene>
    <name evidence="17" type="ORF">AHMF7605_10865</name>
</gene>
<comment type="similarity">
    <text evidence="2">Belongs to the BexD/CtrA/VexA family.</text>
</comment>
<dbReference type="GO" id="GO:0015288">
    <property type="term" value="F:porin activity"/>
    <property type="evidence" value="ECO:0007669"/>
    <property type="project" value="UniProtKB-KW"/>
</dbReference>
<keyword evidence="3" id="KW-0813">Transport</keyword>
<evidence type="ECO:0000313" key="17">
    <source>
        <dbReference type="EMBL" id="PSR57256.1"/>
    </source>
</evidence>
<name>A0A2T2YP42_9BACT</name>
<dbReference type="Pfam" id="PF02563">
    <property type="entry name" value="Poly_export"/>
    <property type="match status" value="1"/>
</dbReference>
<sequence length="260" mass="29132">MYKSFYLIIFVFLFSCGSSRNLVYFSDLQENNDQSTKILNAVDPKIQPDDLLGISVSTLNPESNALFNSGILLPPTVTNTNNTNTNLVKDGYLVDKNGFISYPVLGQVKLGGLSKEEATKKMIAELKRYIKGEPIVNIRYLNFKVTVIGEVNRPSTITVPTEKINVLEALGMAGDMTVYGKRENVLIIREKEGKRNITRINLNTKETLNSPYFYLQQNDVVYVEPVVGKYRATQANTNRNLSTILVGATSLLTLIITRFF</sequence>
<evidence type="ECO:0000256" key="10">
    <source>
        <dbReference type="ARBA" id="ARBA00023114"/>
    </source>
</evidence>